<dbReference type="Proteomes" id="UP000275772">
    <property type="component" value="Unassembled WGS sequence"/>
</dbReference>
<dbReference type="InterPro" id="IPR017438">
    <property type="entry name" value="ATP-NAD_kinase_N"/>
</dbReference>
<dbReference type="Gene3D" id="3.40.50.10330">
    <property type="entry name" value="Probable inorganic polyphosphate/atp-NAD kinase, domain 1"/>
    <property type="match status" value="1"/>
</dbReference>
<organism evidence="2 3">
    <name type="scientific">Blumeria hordei</name>
    <name type="common">Barley powdery mildew</name>
    <name type="synonym">Blumeria graminis f. sp. hordei</name>
    <dbReference type="NCBI Taxonomy" id="2867405"/>
    <lineage>
        <taxon>Eukaryota</taxon>
        <taxon>Fungi</taxon>
        <taxon>Dikarya</taxon>
        <taxon>Ascomycota</taxon>
        <taxon>Pezizomycotina</taxon>
        <taxon>Leotiomycetes</taxon>
        <taxon>Erysiphales</taxon>
        <taxon>Erysiphaceae</taxon>
        <taxon>Blumeria</taxon>
    </lineage>
</organism>
<evidence type="ECO:0000313" key="2">
    <source>
        <dbReference type="EMBL" id="SZF04315.1"/>
    </source>
</evidence>
<dbReference type="VEuPathDB" id="FungiDB:BLGHR1_15111"/>
<reference evidence="2 3" key="1">
    <citation type="submission" date="2017-11" db="EMBL/GenBank/DDBJ databases">
        <authorList>
            <person name="Kracher B."/>
        </authorList>
    </citation>
    <scope>NUCLEOTIDE SEQUENCE [LARGE SCALE GENOMIC DNA]</scope>
    <source>
        <strain evidence="2 3">RACE1</strain>
    </source>
</reference>
<evidence type="ECO:0000313" key="3">
    <source>
        <dbReference type="Proteomes" id="UP000275772"/>
    </source>
</evidence>
<dbReference type="AlphaFoldDB" id="A0A383UXK9"/>
<dbReference type="GO" id="GO:0016301">
    <property type="term" value="F:kinase activity"/>
    <property type="evidence" value="ECO:0007669"/>
    <property type="project" value="InterPro"/>
</dbReference>
<dbReference type="InterPro" id="IPR016064">
    <property type="entry name" value="NAD/diacylglycerol_kinase_sf"/>
</dbReference>
<dbReference type="SUPFAM" id="SSF111331">
    <property type="entry name" value="NAD kinase/diacylglycerol kinase-like"/>
    <property type="match status" value="1"/>
</dbReference>
<protein>
    <recommendedName>
        <fullName evidence="1">DAGKc domain-containing protein</fullName>
    </recommendedName>
</protein>
<accession>A0A383UXK9</accession>
<feature type="domain" description="DAGKc" evidence="1">
    <location>
        <begin position="64"/>
        <end position="154"/>
    </location>
</feature>
<dbReference type="EMBL" id="UNSH01000064">
    <property type="protein sequence ID" value="SZF04315.1"/>
    <property type="molecule type" value="Genomic_DNA"/>
</dbReference>
<dbReference type="InterPro" id="IPR001206">
    <property type="entry name" value="Diacylglycerol_kinase_cat_dom"/>
</dbReference>
<name>A0A383UXK9_BLUHO</name>
<sequence>MSVPDSIALHNEKILGVWKDGNDYTILSQTSAGSHPINVHKVAQLPENLESHLLTLPLYVQGDVYVIISILSGKLIACMYYSRILAPLLDAMGVKHKALFTSTRHSIKEFATWISGTVILLSGDGGVNDLVNSLRCRVTLILFPLGTGNALFNSHIQDGIQTLLRGTPKPLPNFRVSFQEAFIDNQAVKSILGVVVASYGFHPVLIHEFEKNRSLDTKQFDKIAQELLKTPMQFAGKVNGENMKGYAAVTMVKKLDDRFCVSVDNSFRLIHLDTSDLMKGYVEGLGAWKVDKVELEGISGKMCIDGLLLDVQGRVMIQEVESVIDLVT</sequence>
<dbReference type="Pfam" id="PF00781">
    <property type="entry name" value="DAGK_cat"/>
    <property type="match status" value="1"/>
</dbReference>
<evidence type="ECO:0000259" key="1">
    <source>
        <dbReference type="Pfam" id="PF00781"/>
    </source>
</evidence>
<proteinExistence type="predicted"/>
<gene>
    <name evidence="2" type="ORF">BLGHR1_15111</name>
</gene>